<dbReference type="InterPro" id="IPR007863">
    <property type="entry name" value="Peptidase_M16_C"/>
</dbReference>
<evidence type="ECO:0000256" key="1">
    <source>
        <dbReference type="SAM" id="SignalP"/>
    </source>
</evidence>
<dbReference type="Pfam" id="PF00675">
    <property type="entry name" value="Peptidase_M16"/>
    <property type="match status" value="2"/>
</dbReference>
<dbReference type="PANTHER" id="PTHR11851">
    <property type="entry name" value="METALLOPROTEASE"/>
    <property type="match status" value="1"/>
</dbReference>
<dbReference type="PANTHER" id="PTHR11851:SF224">
    <property type="entry name" value="PROCESSING PROTEASE"/>
    <property type="match status" value="1"/>
</dbReference>
<reference evidence="4 5" key="1">
    <citation type="submission" date="2019-12" db="EMBL/GenBank/DDBJ databases">
        <title>Genomic-based taxomic classification of the family Erythrobacteraceae.</title>
        <authorList>
            <person name="Xu L."/>
        </authorList>
    </citation>
    <scope>NUCLEOTIDE SEQUENCE [LARGE SCALE GENOMIC DNA]</scope>
    <source>
        <strain evidence="4 5">MCCC 1K01500</strain>
    </source>
</reference>
<feature type="domain" description="Peptidase M16 C-terminal" evidence="3">
    <location>
        <begin position="675"/>
        <end position="851"/>
    </location>
</feature>
<accession>A0A6I4SUG4</accession>
<organism evidence="4 5">
    <name type="scientific">Croceibacterium salegens</name>
    <dbReference type="NCBI Taxonomy" id="1737568"/>
    <lineage>
        <taxon>Bacteria</taxon>
        <taxon>Pseudomonadati</taxon>
        <taxon>Pseudomonadota</taxon>
        <taxon>Alphaproteobacteria</taxon>
        <taxon>Sphingomonadales</taxon>
        <taxon>Erythrobacteraceae</taxon>
        <taxon>Croceibacterium</taxon>
    </lineage>
</organism>
<gene>
    <name evidence="4" type="ORF">GRI89_00840</name>
</gene>
<feature type="domain" description="Peptidase M16 C-terminal" evidence="3">
    <location>
        <begin position="208"/>
        <end position="382"/>
    </location>
</feature>
<evidence type="ECO:0000259" key="2">
    <source>
        <dbReference type="Pfam" id="PF00675"/>
    </source>
</evidence>
<dbReference type="Pfam" id="PF05193">
    <property type="entry name" value="Peptidase_M16_C"/>
    <property type="match status" value="2"/>
</dbReference>
<dbReference type="GO" id="GO:0008237">
    <property type="term" value="F:metallopeptidase activity"/>
    <property type="evidence" value="ECO:0007669"/>
    <property type="project" value="UniProtKB-KW"/>
</dbReference>
<dbReference type="EMBL" id="WTYM01000021">
    <property type="protein sequence ID" value="MXO58092.1"/>
    <property type="molecule type" value="Genomic_DNA"/>
</dbReference>
<comment type="caution">
    <text evidence="4">The sequence shown here is derived from an EMBL/GenBank/DDBJ whole genome shotgun (WGS) entry which is preliminary data.</text>
</comment>
<dbReference type="InterPro" id="IPR050361">
    <property type="entry name" value="MPP/UQCRC_Complex"/>
</dbReference>
<keyword evidence="5" id="KW-1185">Reference proteome</keyword>
<feature type="chain" id="PRO_5026257121" evidence="1">
    <location>
        <begin position="22"/>
        <end position="944"/>
    </location>
</feature>
<keyword evidence="1" id="KW-0732">Signal</keyword>
<evidence type="ECO:0000313" key="4">
    <source>
        <dbReference type="EMBL" id="MXO58092.1"/>
    </source>
</evidence>
<dbReference type="OrthoDB" id="9811314at2"/>
<feature type="domain" description="Peptidase M16 N-terminal" evidence="2">
    <location>
        <begin position="526"/>
        <end position="648"/>
    </location>
</feature>
<dbReference type="RefSeq" id="WP_159791372.1">
    <property type="nucleotide sequence ID" value="NZ_WTYM01000021.1"/>
</dbReference>
<dbReference type="GO" id="GO:0046872">
    <property type="term" value="F:metal ion binding"/>
    <property type="evidence" value="ECO:0007669"/>
    <property type="project" value="InterPro"/>
</dbReference>
<name>A0A6I4SUG4_9SPHN</name>
<protein>
    <submittedName>
        <fullName evidence="4">Insulinase family protein</fullName>
    </submittedName>
</protein>
<dbReference type="InterPro" id="IPR011765">
    <property type="entry name" value="Pept_M16_N"/>
</dbReference>
<feature type="signal peptide" evidence="1">
    <location>
        <begin position="1"/>
        <end position="21"/>
    </location>
</feature>
<dbReference type="InterPro" id="IPR011249">
    <property type="entry name" value="Metalloenz_LuxS/M16"/>
</dbReference>
<dbReference type="SUPFAM" id="SSF63411">
    <property type="entry name" value="LuxS/MPP-like metallohydrolase"/>
    <property type="match status" value="4"/>
</dbReference>
<evidence type="ECO:0000259" key="3">
    <source>
        <dbReference type="Pfam" id="PF05193"/>
    </source>
</evidence>
<proteinExistence type="predicted"/>
<dbReference type="Proteomes" id="UP000433652">
    <property type="component" value="Unassembled WGS sequence"/>
</dbReference>
<sequence>MRRFFQSAALLPFALATAAYAQPETAEPAPLAELVEQVDIPYQTFTLPNGLTVLVNTDRKSPVVGVTTYYRVGSKNEPKGKTGFAHLYEHLFFGGSENVENFDVPLEGAGSTSTNGSTWYDRTNYVETVPTGALDLALFMESDRMGHLLGAVTQDKLDKQRGVVQNEKRLGDNQPYGLAEYLTGDALFPVGHPYRHSTIGSMADLDAATLTDVRKWFTDNYGPNNAILALSGDIDVATARPLVEKWFGDIPAGPKVVMPVSPVVTLDAPKREVIADQVPVTRIYKVWSGPGLNDPASPALAAGMSVLGGLSSSRLDNILVRDEQLAVEVTAYALQFEDASFLQAQVDVKPGVDPAVAEKRLDEVIAQLVKDGPSADELLRAATRSVSSQIGALEMVGGMSGKGATLAEGLLYSGNPAQYKADLEATARLTPTGVQSALQQWLGRPSYTLVVEPGERTLDGATLGGWSDDGNEVAPPPDAKTPAPAIAVGAPRKMPPVAPVAELTFPKVQHAMLSNGIPVTLATRTAIPKVSVSLDFDAGYAADGSARAGTQSLMMDLLEEGTTSRSAVDIAEEQERLGASINTGTSLDKSSVTMTALTANLAPSLALMADIARHPKFADEDVARVRDQRLAEIQQQQAAPTSLAQRALRPLVYGTAHPYGSVGSAGKSSVIEALTPGILSQAHNTWLRPDLARITVVGNITMDMLVPLLEQAFGTWQVPSAPAPAKNLDIAVPAAKQRMVVIDRPNSPQSMIMMAHVLPITGTTPDMESLDLANQVIGDGFLSRLNLDLREEKGWTYYAYSSLTENEGPSMVTAYSPVQTDKTGDAIKAMIANMKAFPGEKGVNEVELQRVTDGNIRGLPNSFQTNSQVLGAITGNQNLGRPDDYYSRLPAIYGAIDAQAIDAAAAKYLQPDNMIIVVVGDRKQIDSQLAGLGIPIEYHDASEF</sequence>
<feature type="domain" description="Peptidase M16 N-terminal" evidence="2">
    <location>
        <begin position="53"/>
        <end position="168"/>
    </location>
</feature>
<evidence type="ECO:0000313" key="5">
    <source>
        <dbReference type="Proteomes" id="UP000433652"/>
    </source>
</evidence>
<dbReference type="Gene3D" id="3.30.830.10">
    <property type="entry name" value="Metalloenzyme, LuxS/M16 peptidase-like"/>
    <property type="match status" value="4"/>
</dbReference>
<dbReference type="AlphaFoldDB" id="A0A6I4SUG4"/>